<keyword evidence="3" id="KW-0811">Translocation</keyword>
<evidence type="ECO:0000256" key="2">
    <source>
        <dbReference type="ARBA" id="ARBA00022448"/>
    </source>
</evidence>
<keyword evidence="3" id="KW-0509">mRNA transport</keyword>
<organism evidence="7 8">
    <name type="scientific">Rhypophila decipiens</name>
    <dbReference type="NCBI Taxonomy" id="261697"/>
    <lineage>
        <taxon>Eukaryota</taxon>
        <taxon>Fungi</taxon>
        <taxon>Dikarya</taxon>
        <taxon>Ascomycota</taxon>
        <taxon>Pezizomycotina</taxon>
        <taxon>Sordariomycetes</taxon>
        <taxon>Sordariomycetidae</taxon>
        <taxon>Sordariales</taxon>
        <taxon>Naviculisporaceae</taxon>
        <taxon>Rhypophila</taxon>
    </lineage>
</organism>
<feature type="domain" description="Nucleoporin Nup54 alpha-helical" evidence="6">
    <location>
        <begin position="180"/>
        <end position="316"/>
    </location>
</feature>
<gene>
    <name evidence="7" type="ORF">QBC37DRAFT_438569</name>
</gene>
<reference evidence="7" key="1">
    <citation type="journal article" date="2023" name="Mol. Phylogenet. Evol.">
        <title>Genome-scale phylogeny and comparative genomics of the fungal order Sordariales.</title>
        <authorList>
            <person name="Hensen N."/>
            <person name="Bonometti L."/>
            <person name="Westerberg I."/>
            <person name="Brannstrom I.O."/>
            <person name="Guillou S."/>
            <person name="Cros-Aarteil S."/>
            <person name="Calhoun S."/>
            <person name="Haridas S."/>
            <person name="Kuo A."/>
            <person name="Mondo S."/>
            <person name="Pangilinan J."/>
            <person name="Riley R."/>
            <person name="LaButti K."/>
            <person name="Andreopoulos B."/>
            <person name="Lipzen A."/>
            <person name="Chen C."/>
            <person name="Yan M."/>
            <person name="Daum C."/>
            <person name="Ng V."/>
            <person name="Clum A."/>
            <person name="Steindorff A."/>
            <person name="Ohm R.A."/>
            <person name="Martin F."/>
            <person name="Silar P."/>
            <person name="Natvig D.O."/>
            <person name="Lalanne C."/>
            <person name="Gautier V."/>
            <person name="Ament-Velasquez S.L."/>
            <person name="Kruys A."/>
            <person name="Hutchinson M.I."/>
            <person name="Powell A.J."/>
            <person name="Barry K."/>
            <person name="Miller A.N."/>
            <person name="Grigoriev I.V."/>
            <person name="Debuchy R."/>
            <person name="Gladieux P."/>
            <person name="Hiltunen Thoren M."/>
            <person name="Johannesson H."/>
        </authorList>
    </citation>
    <scope>NUCLEOTIDE SEQUENCE</scope>
    <source>
        <strain evidence="7">PSN293</strain>
    </source>
</reference>
<feature type="region of interest" description="Disordered" evidence="5">
    <location>
        <begin position="1"/>
        <end position="104"/>
    </location>
</feature>
<dbReference type="Gene3D" id="1.20.5.490">
    <property type="entry name" value="Single helix bin"/>
    <property type="match status" value="1"/>
</dbReference>
<dbReference type="GO" id="GO:0044613">
    <property type="term" value="C:nuclear pore central transport channel"/>
    <property type="evidence" value="ECO:0007669"/>
    <property type="project" value="TreeGrafter"/>
</dbReference>
<evidence type="ECO:0000313" key="7">
    <source>
        <dbReference type="EMBL" id="KAK4216791.1"/>
    </source>
</evidence>
<feature type="region of interest" description="Disordered" evidence="5">
    <location>
        <begin position="371"/>
        <end position="398"/>
    </location>
</feature>
<keyword evidence="2" id="KW-0813">Transport</keyword>
<dbReference type="InterPro" id="IPR025712">
    <property type="entry name" value="Nup54_alpha-helical_dom"/>
</dbReference>
<feature type="compositionally biased region" description="Basic and acidic residues" evidence="5">
    <location>
        <begin position="371"/>
        <end position="381"/>
    </location>
</feature>
<sequence length="398" mass="44749">MGQQQAKPAGGLFGQSTTTTTGGLFGQSQQQPQQQQQAQASGLFGQPQQSQQQQQQQAGGLFGQPQQSQQQQQQQPGGLFGQSQQPQQQQQQTGGLFGQPQQQQLTLQQQQAQQAQLQHQQSVLNASLWQPSSQPTYRKSVPDQMAAIKQKWDPSNPNCVFKTYLYNKVAEHTVPHYTPGPNDDPKEWEEALQKKPAPNYIPVLCAGFPSIIARLILQRTTIKQFNVVLHNINAELDRILSTHDLEHSVRALNARRRHAELSKRCLALASRVQVLRNRGYALSGDEDALKEKLQKIDKGLQDPALSARMEELWSRLIILRGYAEKLKGEINKPGFAESEGLGEEVEAKAKKILEDYDKQLQHLKRQVEETKKDFDEWEKIHNPKPAPAEGGMSRQPKV</sequence>
<accession>A0AAN6YDU4</accession>
<evidence type="ECO:0000259" key="6">
    <source>
        <dbReference type="Pfam" id="PF13874"/>
    </source>
</evidence>
<dbReference type="GO" id="GO:0036228">
    <property type="term" value="P:protein localization to nuclear inner membrane"/>
    <property type="evidence" value="ECO:0007669"/>
    <property type="project" value="TreeGrafter"/>
</dbReference>
<dbReference type="GO" id="GO:0006999">
    <property type="term" value="P:nuclear pore organization"/>
    <property type="evidence" value="ECO:0007669"/>
    <property type="project" value="TreeGrafter"/>
</dbReference>
<keyword evidence="3" id="KW-0653">Protein transport</keyword>
<name>A0AAN6YDU4_9PEZI</name>
<dbReference type="Pfam" id="PF13634">
    <property type="entry name" value="Nucleoporin_FG"/>
    <property type="match status" value="1"/>
</dbReference>
<keyword evidence="3" id="KW-0906">Nuclear pore complex</keyword>
<feature type="compositionally biased region" description="Low complexity" evidence="5">
    <location>
        <begin position="26"/>
        <end position="104"/>
    </location>
</feature>
<evidence type="ECO:0000313" key="8">
    <source>
        <dbReference type="Proteomes" id="UP001301769"/>
    </source>
</evidence>
<evidence type="ECO:0000256" key="1">
    <source>
        <dbReference type="ARBA" id="ARBA00004567"/>
    </source>
</evidence>
<dbReference type="InterPro" id="IPR024864">
    <property type="entry name" value="Nup54/Nup57/Nup44"/>
</dbReference>
<protein>
    <submittedName>
        <fullName evidence="7">Nucleoporin complex subunit 54-domain-containing protein</fullName>
    </submittedName>
</protein>
<dbReference type="PANTHER" id="PTHR13000">
    <property type="entry name" value="NUCLEOPORIN P54"/>
    <property type="match status" value="1"/>
</dbReference>
<dbReference type="PANTHER" id="PTHR13000:SF0">
    <property type="entry name" value="NUCLEOPORIN P54"/>
    <property type="match status" value="1"/>
</dbReference>
<comment type="caution">
    <text evidence="7">The sequence shown here is derived from an EMBL/GenBank/DDBJ whole genome shotgun (WGS) entry which is preliminary data.</text>
</comment>
<evidence type="ECO:0000256" key="4">
    <source>
        <dbReference type="ARBA" id="ARBA00023242"/>
    </source>
</evidence>
<dbReference type="GO" id="GO:0006607">
    <property type="term" value="P:NLS-bearing protein import into nucleus"/>
    <property type="evidence" value="ECO:0007669"/>
    <property type="project" value="TreeGrafter"/>
</dbReference>
<keyword evidence="4" id="KW-0539">Nucleus</keyword>
<evidence type="ECO:0000256" key="3">
    <source>
        <dbReference type="ARBA" id="ARBA00023132"/>
    </source>
</evidence>
<dbReference type="Pfam" id="PF18570">
    <property type="entry name" value="Nup54_57_C"/>
    <property type="match status" value="1"/>
</dbReference>
<comment type="subcellular location">
    <subcellularLocation>
        <location evidence="1">Nucleus</location>
        <location evidence="1">Nuclear pore complex</location>
    </subcellularLocation>
</comment>
<dbReference type="GO" id="GO:0017056">
    <property type="term" value="F:structural constituent of nuclear pore"/>
    <property type="evidence" value="ECO:0007669"/>
    <property type="project" value="TreeGrafter"/>
</dbReference>
<dbReference type="AlphaFoldDB" id="A0AAN6YDU4"/>
<proteinExistence type="predicted"/>
<dbReference type="Pfam" id="PF13874">
    <property type="entry name" value="Nup54"/>
    <property type="match status" value="1"/>
</dbReference>
<evidence type="ECO:0000256" key="5">
    <source>
        <dbReference type="SAM" id="MobiDB-lite"/>
    </source>
</evidence>
<dbReference type="EMBL" id="MU858065">
    <property type="protein sequence ID" value="KAK4216791.1"/>
    <property type="molecule type" value="Genomic_DNA"/>
</dbReference>
<reference evidence="7" key="2">
    <citation type="submission" date="2023-05" db="EMBL/GenBank/DDBJ databases">
        <authorList>
            <consortium name="Lawrence Berkeley National Laboratory"/>
            <person name="Steindorff A."/>
            <person name="Hensen N."/>
            <person name="Bonometti L."/>
            <person name="Westerberg I."/>
            <person name="Brannstrom I.O."/>
            <person name="Guillou S."/>
            <person name="Cros-Aarteil S."/>
            <person name="Calhoun S."/>
            <person name="Haridas S."/>
            <person name="Kuo A."/>
            <person name="Mondo S."/>
            <person name="Pangilinan J."/>
            <person name="Riley R."/>
            <person name="Labutti K."/>
            <person name="Andreopoulos B."/>
            <person name="Lipzen A."/>
            <person name="Chen C."/>
            <person name="Yanf M."/>
            <person name="Daum C."/>
            <person name="Ng V."/>
            <person name="Clum A."/>
            <person name="Ohm R."/>
            <person name="Martin F."/>
            <person name="Silar P."/>
            <person name="Natvig D."/>
            <person name="Lalanne C."/>
            <person name="Gautier V."/>
            <person name="Ament-Velasquez S.L."/>
            <person name="Kruys A."/>
            <person name="Hutchinson M.I."/>
            <person name="Powell A.J."/>
            <person name="Barry K."/>
            <person name="Miller A.N."/>
            <person name="Grigoriev I.V."/>
            <person name="Debuchy R."/>
            <person name="Gladieux P."/>
            <person name="Thoren M.H."/>
            <person name="Johannesson H."/>
        </authorList>
    </citation>
    <scope>NUCLEOTIDE SEQUENCE</scope>
    <source>
        <strain evidence="7">PSN293</strain>
    </source>
</reference>
<dbReference type="InterPro" id="IPR025574">
    <property type="entry name" value="Nucleoporin_FG_rpt"/>
</dbReference>
<dbReference type="Proteomes" id="UP001301769">
    <property type="component" value="Unassembled WGS sequence"/>
</dbReference>
<keyword evidence="8" id="KW-1185">Reference proteome</keyword>
<dbReference type="Gene3D" id="1.20.5.3600">
    <property type="match status" value="1"/>
</dbReference>